<dbReference type="RefSeq" id="WP_136565778.1">
    <property type="nucleotide sequence ID" value="NZ_SNTZ01000002.1"/>
</dbReference>
<dbReference type="Pfam" id="PF16267">
    <property type="entry name" value="DUF4920"/>
    <property type="match status" value="1"/>
</dbReference>
<protein>
    <submittedName>
        <fullName evidence="1">DUF4920 domain-containing protein</fullName>
    </submittedName>
</protein>
<dbReference type="EMBL" id="SNTZ01000002">
    <property type="protein sequence ID" value="THV60196.1"/>
    <property type="molecule type" value="Genomic_DNA"/>
</dbReference>
<dbReference type="AlphaFoldDB" id="A0A4V4HX97"/>
<evidence type="ECO:0000313" key="1">
    <source>
        <dbReference type="EMBL" id="THV60196.1"/>
    </source>
</evidence>
<evidence type="ECO:0000313" key="2">
    <source>
        <dbReference type="Proteomes" id="UP000310406"/>
    </source>
</evidence>
<organism evidence="1 2">
    <name type="scientific">Flagellimonas alvinocaridis</name>
    <dbReference type="NCBI Taxonomy" id="2530200"/>
    <lineage>
        <taxon>Bacteria</taxon>
        <taxon>Pseudomonadati</taxon>
        <taxon>Bacteroidota</taxon>
        <taxon>Flavobacteriia</taxon>
        <taxon>Flavobacteriales</taxon>
        <taxon>Flavobacteriaceae</taxon>
        <taxon>Flagellimonas</taxon>
    </lineage>
</organism>
<dbReference type="InterPro" id="IPR032577">
    <property type="entry name" value="DUF4920"/>
</dbReference>
<name>A0A4V4HX97_9FLAO</name>
<comment type="caution">
    <text evidence="1">The sequence shown here is derived from an EMBL/GenBank/DDBJ whole genome shotgun (WGS) entry which is preliminary data.</text>
</comment>
<dbReference type="Proteomes" id="UP000310406">
    <property type="component" value="Unassembled WGS sequence"/>
</dbReference>
<keyword evidence="2" id="KW-1185">Reference proteome</keyword>
<sequence>MRSFNIFYAVLLLFATQLIFAQEQVKKEYYGKKFTVLEKPGRNGAVFENLSLKDSVQTQLVGEIKEVCQVKGCWMKVKINTDDEVFVRFKDYGFFVPTDASDKKVYMDGIAFLEEMSVDDQKHYAKDSGASQEEIDKIVEPKRILRYEAAGVLIEE</sequence>
<gene>
    <name evidence="1" type="ORF">EZV76_06460</name>
</gene>
<accession>A0A4V4HX97</accession>
<reference evidence="1 2" key="1">
    <citation type="submission" date="2019-03" db="EMBL/GenBank/DDBJ databases">
        <title>Muricauda SCR12 sp.nov, a marine bacterium isolated from Pacific Ocean:the Okinawa trough.</title>
        <authorList>
            <person name="Liu L."/>
        </authorList>
    </citation>
    <scope>NUCLEOTIDE SEQUENCE [LARGE SCALE GENOMIC DNA]</scope>
    <source>
        <strain evidence="1 2">SCR12</strain>
    </source>
</reference>
<dbReference type="OrthoDB" id="129527at2"/>
<proteinExistence type="predicted"/>